<evidence type="ECO:0000313" key="1">
    <source>
        <dbReference type="EMBL" id="AOW03502.1"/>
    </source>
</evidence>
<accession>A0A1D8ND01</accession>
<name>A0A1D8ND01_YARLL</name>
<organism evidence="1 2">
    <name type="scientific">Yarrowia lipolytica</name>
    <name type="common">Candida lipolytica</name>
    <dbReference type="NCBI Taxonomy" id="4952"/>
    <lineage>
        <taxon>Eukaryota</taxon>
        <taxon>Fungi</taxon>
        <taxon>Dikarya</taxon>
        <taxon>Ascomycota</taxon>
        <taxon>Saccharomycotina</taxon>
        <taxon>Dipodascomycetes</taxon>
        <taxon>Dipodascales</taxon>
        <taxon>Dipodascales incertae sedis</taxon>
        <taxon>Yarrowia</taxon>
    </lineage>
</organism>
<dbReference type="GeneID" id="94583210"/>
<evidence type="ECO:0000313" key="2">
    <source>
        <dbReference type="Proteomes" id="UP000182444"/>
    </source>
</evidence>
<reference evidence="1 2" key="1">
    <citation type="journal article" date="2016" name="PLoS ONE">
        <title>Sequence Assembly of Yarrowia lipolytica Strain W29/CLIB89 Shows Transposable Element Diversity.</title>
        <authorList>
            <person name="Magnan C."/>
            <person name="Yu J."/>
            <person name="Chang I."/>
            <person name="Jahn E."/>
            <person name="Kanomata Y."/>
            <person name="Wu J."/>
            <person name="Zeller M."/>
            <person name="Oakes M."/>
            <person name="Baldi P."/>
            <person name="Sandmeyer S."/>
        </authorList>
    </citation>
    <scope>NUCLEOTIDE SEQUENCE [LARGE SCALE GENOMIC DNA]</scope>
    <source>
        <strain evidence="2">CLIB89(W29)</strain>
    </source>
</reference>
<dbReference type="VEuPathDB" id="FungiDB:YALI1_D03639g"/>
<dbReference type="Proteomes" id="UP000182444">
    <property type="component" value="Chromosome 1D"/>
</dbReference>
<protein>
    <submittedName>
        <fullName evidence="1">Uncharacterized protein</fullName>
    </submittedName>
</protein>
<proteinExistence type="predicted"/>
<sequence length="67" mass="7857">MALQIDPTRRTSKLLFDTDFVWVMYRVMVEPKRSMYCTALVQRSIINTITYYTMSCVGRTDNPSPDE</sequence>
<gene>
    <name evidence="1" type="ORF">YALI1_D03639g</name>
</gene>
<dbReference type="EMBL" id="CP017556">
    <property type="protein sequence ID" value="AOW03502.1"/>
    <property type="molecule type" value="Genomic_DNA"/>
</dbReference>
<dbReference type="RefSeq" id="XP_068138689.1">
    <property type="nucleotide sequence ID" value="XM_068282588.1"/>
</dbReference>
<dbReference type="AlphaFoldDB" id="A0A1D8ND01"/>